<evidence type="ECO:0008006" key="3">
    <source>
        <dbReference type="Google" id="ProtNLM"/>
    </source>
</evidence>
<dbReference type="InterPro" id="IPR043502">
    <property type="entry name" value="DNA/RNA_pol_sf"/>
</dbReference>
<dbReference type="PANTHER" id="PTHR31511:SF12">
    <property type="entry name" value="RHO TERMINATION FACTOR N-TERMINAL DOMAIN-CONTAINING PROTEIN"/>
    <property type="match status" value="1"/>
</dbReference>
<organism evidence="1 2">
    <name type="scientific">Porites lobata</name>
    <dbReference type="NCBI Taxonomy" id="104759"/>
    <lineage>
        <taxon>Eukaryota</taxon>
        <taxon>Metazoa</taxon>
        <taxon>Cnidaria</taxon>
        <taxon>Anthozoa</taxon>
        <taxon>Hexacorallia</taxon>
        <taxon>Scleractinia</taxon>
        <taxon>Fungiina</taxon>
        <taxon>Poritidae</taxon>
        <taxon>Porites</taxon>
    </lineage>
</organism>
<name>A0ABN8RPH6_9CNID</name>
<comment type="caution">
    <text evidence="1">The sequence shown here is derived from an EMBL/GenBank/DDBJ whole genome shotgun (WGS) entry which is preliminary data.</text>
</comment>
<dbReference type="InterPro" id="IPR023211">
    <property type="entry name" value="DNA_pol_palm_dom_sf"/>
</dbReference>
<dbReference type="Gene3D" id="3.90.1600.10">
    <property type="entry name" value="Palm domain of DNA polymerase"/>
    <property type="match status" value="1"/>
</dbReference>
<keyword evidence="2" id="KW-1185">Reference proteome</keyword>
<dbReference type="EMBL" id="CALNXK010000261">
    <property type="protein sequence ID" value="CAH3179685.1"/>
    <property type="molecule type" value="Genomic_DNA"/>
</dbReference>
<dbReference type="SUPFAM" id="SSF56672">
    <property type="entry name" value="DNA/RNA polymerases"/>
    <property type="match status" value="1"/>
</dbReference>
<sequence>MRKKATVNIRNTDEKCFLWCVLRYLHPREKNDIRLTDLKQYENELNTKGMNFPVKLKDIKFETQNPTIPGINVFLVNENNKFYPLRMAKRDPQNTIDLFLYEEDGKCHYSLIKNFSSLFRSQIASPTNGQIYICKKCFTHFSKGELFQKHIEYCSSNEIVAVKMPPRNSKLCFNNYHKQLPIPFVVYADFECFTKPKCTCCPNPEDSYNYNYQKHEPSGFCLYIKGLDAEITFKPILYTKTNSADDIPAIFMGMRLTAVHRGISFYQSPWMASYISKNTELRKTAANSFEKDFFKLMNNSVFGKTIENIRKRQNIILVDNRKKASQLSTKPNFDRATIFDRNLIAVHMKKTEVYFNKPIYVGQAILDLSKTLMFDFHYDYIREKYNDAAELLFTDTDSLLYLIHTDDFYKDISKDIKRKFDTSDYPESHPSGILTRVNKKVIGMFKDEVAGRQIAHFVGLRPKLYSFKVEDGRLTKKCKGVQKNVVKREISFEDYVQCLFSGEKKDEVDEYY</sequence>
<evidence type="ECO:0000313" key="2">
    <source>
        <dbReference type="Proteomes" id="UP001159405"/>
    </source>
</evidence>
<accession>A0ABN8RPH6</accession>
<reference evidence="1 2" key="1">
    <citation type="submission" date="2022-05" db="EMBL/GenBank/DDBJ databases">
        <authorList>
            <consortium name="Genoscope - CEA"/>
            <person name="William W."/>
        </authorList>
    </citation>
    <scope>NUCLEOTIDE SEQUENCE [LARGE SCALE GENOMIC DNA]</scope>
</reference>
<protein>
    <recommendedName>
        <fullName evidence="3">DNA-directed DNA polymerase</fullName>
    </recommendedName>
</protein>
<gene>
    <name evidence="1" type="ORF">PLOB_00022370</name>
</gene>
<dbReference type="Proteomes" id="UP001159405">
    <property type="component" value="Unassembled WGS sequence"/>
</dbReference>
<dbReference type="PANTHER" id="PTHR31511">
    <property type="entry name" value="PROTEIN CBG23764"/>
    <property type="match status" value="1"/>
</dbReference>
<evidence type="ECO:0000313" key="1">
    <source>
        <dbReference type="EMBL" id="CAH3179685.1"/>
    </source>
</evidence>
<proteinExistence type="predicted"/>